<dbReference type="InterPro" id="IPR001611">
    <property type="entry name" value="Leu-rich_rpt"/>
</dbReference>
<reference evidence="2" key="1">
    <citation type="journal article" date="2019" name="Gigascience">
        <title>De novo genome assembly of the endangered Acer yangbiense, a plant species with extremely small populations endemic to Yunnan Province, China.</title>
        <authorList>
            <person name="Yang J."/>
            <person name="Wariss H.M."/>
            <person name="Tao L."/>
            <person name="Zhang R."/>
            <person name="Yun Q."/>
            <person name="Hollingsworth P."/>
            <person name="Dao Z."/>
            <person name="Luo G."/>
            <person name="Guo H."/>
            <person name="Ma Y."/>
            <person name="Sun W."/>
        </authorList>
    </citation>
    <scope>NUCLEOTIDE SEQUENCE [LARGE SCALE GENOMIC DNA]</scope>
    <source>
        <strain evidence="2">cv. br00</strain>
    </source>
</reference>
<dbReference type="AlphaFoldDB" id="A0A5N5JHG1"/>
<dbReference type="InterPro" id="IPR050994">
    <property type="entry name" value="At_inactive_RLKs"/>
</dbReference>
<sequence length="126" mass="13681">MSALEVLDLSNNGLSGNIPEQLVEGSLSLRGLVLSNNHLKGQLLWRSFNLAYLTDLILSGNQLTGILLDSLSNGSRLEALDVSLNNLTVVVSSSSNEEGKYEPFHMQFGNLRINKDGTTITNVITH</sequence>
<keyword evidence="2" id="KW-1185">Reference proteome</keyword>
<proteinExistence type="predicted"/>
<dbReference type="InterPro" id="IPR032675">
    <property type="entry name" value="LRR_dom_sf"/>
</dbReference>
<dbReference type="Proteomes" id="UP000326939">
    <property type="component" value="Chromosome 18"/>
</dbReference>
<name>A0A5N5JHG1_9ROSI</name>
<evidence type="ECO:0000313" key="1">
    <source>
        <dbReference type="EMBL" id="KAB5514577.1"/>
    </source>
</evidence>
<dbReference type="Gene3D" id="3.80.10.10">
    <property type="entry name" value="Ribonuclease Inhibitor"/>
    <property type="match status" value="1"/>
</dbReference>
<dbReference type="SUPFAM" id="SSF52058">
    <property type="entry name" value="L domain-like"/>
    <property type="match status" value="1"/>
</dbReference>
<comment type="caution">
    <text evidence="1">The sequence shown here is derived from an EMBL/GenBank/DDBJ whole genome shotgun (WGS) entry which is preliminary data.</text>
</comment>
<organism evidence="1 2">
    <name type="scientific">Salix brachista</name>
    <dbReference type="NCBI Taxonomy" id="2182728"/>
    <lineage>
        <taxon>Eukaryota</taxon>
        <taxon>Viridiplantae</taxon>
        <taxon>Streptophyta</taxon>
        <taxon>Embryophyta</taxon>
        <taxon>Tracheophyta</taxon>
        <taxon>Spermatophyta</taxon>
        <taxon>Magnoliopsida</taxon>
        <taxon>eudicotyledons</taxon>
        <taxon>Gunneridae</taxon>
        <taxon>Pentapetalae</taxon>
        <taxon>rosids</taxon>
        <taxon>fabids</taxon>
        <taxon>Malpighiales</taxon>
        <taxon>Salicaceae</taxon>
        <taxon>Saliceae</taxon>
        <taxon>Salix</taxon>
    </lineage>
</organism>
<accession>A0A5N5JHG1</accession>
<evidence type="ECO:0008006" key="3">
    <source>
        <dbReference type="Google" id="ProtNLM"/>
    </source>
</evidence>
<dbReference type="PANTHER" id="PTHR48010:SF58">
    <property type="entry name" value="RECEPTOR PROTEIN KINASE-LIKE PROTEIN ZAR1"/>
    <property type="match status" value="1"/>
</dbReference>
<evidence type="ECO:0000313" key="2">
    <source>
        <dbReference type="Proteomes" id="UP000326939"/>
    </source>
</evidence>
<gene>
    <name evidence="1" type="ORF">DKX38_028483</name>
</gene>
<dbReference type="EMBL" id="VDCV01000018">
    <property type="protein sequence ID" value="KAB5514577.1"/>
    <property type="molecule type" value="Genomic_DNA"/>
</dbReference>
<protein>
    <recommendedName>
        <fullName evidence="3">Leucine-rich repeat-containing N-terminal plant-type domain-containing protein</fullName>
    </recommendedName>
</protein>
<dbReference type="PANTHER" id="PTHR48010">
    <property type="entry name" value="OS05G0588300 PROTEIN"/>
    <property type="match status" value="1"/>
</dbReference>
<dbReference type="Pfam" id="PF00560">
    <property type="entry name" value="LRR_1"/>
    <property type="match status" value="2"/>
</dbReference>